<organism evidence="4 5">
    <name type="scientific">Corynebacterium aurimucosum</name>
    <dbReference type="NCBI Taxonomy" id="169292"/>
    <lineage>
        <taxon>Bacteria</taxon>
        <taxon>Bacillati</taxon>
        <taxon>Actinomycetota</taxon>
        <taxon>Actinomycetes</taxon>
        <taxon>Mycobacteriales</taxon>
        <taxon>Corynebacteriaceae</taxon>
        <taxon>Corynebacterium</taxon>
    </lineage>
</organism>
<keyword evidence="2" id="KW-1133">Transmembrane helix</keyword>
<dbReference type="PANTHER" id="PTHR38812:SF2">
    <property type="entry name" value="MU-LIKE PROPHAGE FLUMU PROTEIN GP42"/>
    <property type="match status" value="1"/>
</dbReference>
<reference evidence="4 5" key="1">
    <citation type="submission" date="2019-07" db="EMBL/GenBank/DDBJ databases">
        <title>Draft genome of C. aurimucosum strain 15-4290.</title>
        <authorList>
            <person name="Pacheco L.G.C."/>
            <person name="Aguiar E.R.G.R."/>
            <person name="Navas J."/>
            <person name="Santos C.S."/>
            <person name="Rocha D.J.P.G."/>
        </authorList>
    </citation>
    <scope>NUCLEOTIDE SEQUENCE [LARGE SCALE GENOMIC DNA]</scope>
    <source>
        <strain evidence="4 5">15-4290</strain>
    </source>
</reference>
<dbReference type="SUPFAM" id="SSF57997">
    <property type="entry name" value="Tropomyosin"/>
    <property type="match status" value="1"/>
</dbReference>
<feature type="transmembrane region" description="Helical" evidence="2">
    <location>
        <begin position="593"/>
        <end position="616"/>
    </location>
</feature>
<dbReference type="SUPFAM" id="SSF48371">
    <property type="entry name" value="ARM repeat"/>
    <property type="match status" value="1"/>
</dbReference>
<keyword evidence="2" id="KW-0812">Transmembrane</keyword>
<dbReference type="AlphaFoldDB" id="A0A558II38"/>
<dbReference type="Gene3D" id="1.10.287.1490">
    <property type="match status" value="1"/>
</dbReference>
<dbReference type="Proteomes" id="UP000320648">
    <property type="component" value="Unassembled WGS sequence"/>
</dbReference>
<dbReference type="RefSeq" id="WP_158382056.1">
    <property type="nucleotide sequence ID" value="NZ_VMTX01000021.1"/>
</dbReference>
<dbReference type="NCBIfam" id="TIGR02675">
    <property type="entry name" value="tape_meas_nterm"/>
    <property type="match status" value="1"/>
</dbReference>
<sequence>MADSSFGLKIGLEGEREFKRAITDINREMRVLGSEMKLVASQFDKNDKSTQALASRNQVLTKEIETQKSKIETLKAALENSAASFGENDSRTKNWQIQLNNAGAELNELEKELKANNDALGEFGDEADGAGDDAKDAAKDAGHLEDAVDDLGDEMDDTGDKTRIFGDVLKANLAAEAIVAGVKGIGKAITSIGRGMADALKDGVEYNARMEQYTTSFTTMLGDQAKAQQLVNDLKTQAAKTPFGMEDLAKNTQTLMAFGISADEATRRLGQLGDISQGDAQKMESLTLAFAQMSSTGKLTGQDLNQMINAGFNPLEEISRKTGKSIGELKEEMAKGAISADMVADAFASATEEGGRFHGAMEAQSKTFTGQLSTMRDGIDNLKGLLAQGLTDALAGTVMPMVNGWIDELTAAFEQGGAPALIDKLGEILQEALAFIAEQLPMVVETGMSILTALLEGIIEVLPSVAETAVMLIVALVEAIIEALPSLLEAALQIIATLVTGIGEALPELIPAAVEMIVALVQGLVDSLPMILEAALQLILGLAQGLLEAIPVLIEALPQIITSIVEFLVGAIPQIIETGIALLTSLVEALPEIITAIVTVLPQIITGIITMLLSALPQLIEAGVKLLTALIGALPQIISTIVAALPQIIAAIVSAIGGAIPQLVMAGVELLTALITNLPQIISTIVAAIPQIITGIVGAVGQGVGQMASAGADLVRGLWNGIQSLAGWLWDRVSSWCSDIWDGITGFFGINSPSKEMAWVGDMLTRGLAGGIEDSGNRAVAAAEDVAADTLEAMSELTSGIDVSITTSLEPVDLTPTHLQPPPATTSHSAVGQEAGRAGEVVGIVDQTARALLGAMDIKVVLNDGALVGKLAPGINRQLARINSHHTVLATGGGV</sequence>
<dbReference type="Gene3D" id="1.25.10.10">
    <property type="entry name" value="Leucine-rich Repeat Variant"/>
    <property type="match status" value="1"/>
</dbReference>
<comment type="caution">
    <text evidence="4">The sequence shown here is derived from an EMBL/GenBank/DDBJ whole genome shotgun (WGS) entry which is preliminary data.</text>
</comment>
<name>A0A558II38_9CORY</name>
<feature type="transmembrane region" description="Helical" evidence="2">
    <location>
        <begin position="680"/>
        <end position="700"/>
    </location>
</feature>
<evidence type="ECO:0000256" key="2">
    <source>
        <dbReference type="SAM" id="Phobius"/>
    </source>
</evidence>
<dbReference type="InterPro" id="IPR013491">
    <property type="entry name" value="Tape_meas_N"/>
</dbReference>
<evidence type="ECO:0000259" key="3">
    <source>
        <dbReference type="Pfam" id="PF20155"/>
    </source>
</evidence>
<keyword evidence="2" id="KW-0472">Membrane</keyword>
<evidence type="ECO:0000256" key="1">
    <source>
        <dbReference type="SAM" id="MobiDB-lite"/>
    </source>
</evidence>
<dbReference type="InterPro" id="IPR011989">
    <property type="entry name" value="ARM-like"/>
</dbReference>
<gene>
    <name evidence="4" type="ORF">FQN05_12150</name>
</gene>
<dbReference type="EMBL" id="VMTX01000021">
    <property type="protein sequence ID" value="TVU81065.1"/>
    <property type="molecule type" value="Genomic_DNA"/>
</dbReference>
<accession>A0A558II38</accession>
<feature type="domain" description="Tape measure protein N-terminal" evidence="3">
    <location>
        <begin position="203"/>
        <end position="385"/>
    </location>
</feature>
<dbReference type="PANTHER" id="PTHR38812">
    <property type="entry name" value="MU-LIKE PROPHAGE FLUMU PROTEIN GP42"/>
    <property type="match status" value="1"/>
</dbReference>
<dbReference type="InterPro" id="IPR016024">
    <property type="entry name" value="ARM-type_fold"/>
</dbReference>
<protein>
    <submittedName>
        <fullName evidence="4">Tape measure protein</fullName>
    </submittedName>
</protein>
<proteinExistence type="predicted"/>
<evidence type="ECO:0000313" key="5">
    <source>
        <dbReference type="Proteomes" id="UP000320648"/>
    </source>
</evidence>
<feature type="region of interest" description="Disordered" evidence="1">
    <location>
        <begin position="120"/>
        <end position="139"/>
    </location>
</feature>
<evidence type="ECO:0000313" key="4">
    <source>
        <dbReference type="EMBL" id="TVU81065.1"/>
    </source>
</evidence>
<dbReference type="InterPro" id="IPR053058">
    <property type="entry name" value="Mulikevirus_tape_measure"/>
</dbReference>
<feature type="transmembrane region" description="Helical" evidence="2">
    <location>
        <begin position="637"/>
        <end position="660"/>
    </location>
</feature>
<dbReference type="Pfam" id="PF20155">
    <property type="entry name" value="TMP_3"/>
    <property type="match status" value="1"/>
</dbReference>